<organism evidence="7 8">
    <name type="scientific">Grimontia sedimenti</name>
    <dbReference type="NCBI Taxonomy" id="2711294"/>
    <lineage>
        <taxon>Bacteria</taxon>
        <taxon>Pseudomonadati</taxon>
        <taxon>Pseudomonadota</taxon>
        <taxon>Gammaproteobacteria</taxon>
        <taxon>Vibrionales</taxon>
        <taxon>Vibrionaceae</taxon>
        <taxon>Grimontia</taxon>
    </lineage>
</organism>
<dbReference type="GO" id="GO:0017000">
    <property type="term" value="P:antibiotic biosynthetic process"/>
    <property type="evidence" value="ECO:0007669"/>
    <property type="project" value="InterPro"/>
</dbReference>
<dbReference type="AlphaFoldDB" id="A0A6M1RH36"/>
<dbReference type="InterPro" id="IPR043147">
    <property type="entry name" value="Penicillin_amidase_A-knob"/>
</dbReference>
<accession>A0A6M1RH36</accession>
<dbReference type="InterPro" id="IPR023343">
    <property type="entry name" value="Penicillin_amidase_dom1"/>
</dbReference>
<sequence>MLKAIKFVIYSAILLALLATAVFYGALTLSLPTLSGSASSNSVSDTVHLQRDELGTAIIIAENRLDASYALGYAHGQDRFFQMDLLRRNAAGELSALFGEAALPIDENRRFHQFRKRSEAAFKQLSKEDQLSLETYANGVNDALAQLSLPSFEYLVTQTQPLPWKPEDSVLAIFSMYLDLQGRSLERDLLIDALHNNFGDEIARFILQPSPFQAALDGSTTTIKPQSVPDLNPSLLANAQQITIEKPQAVGSNNWAVRGSLTRNGKAMLSDDMHLGLNVPIIWYRTQINLLSGDDLTQITGVSLPGAPAVVVGTNGHVAWGFTNGYMDTADWYLLSPKEKTTLETETIPLKEGEHKYLLEQSQYGPVKVINGLKYALSWVAHRDYAVNLNLMKLEQAKTVQEALGVSKNTGIPVQNLVVADSAGNIAWQATGALPDRRKPLSRPEASSRFDQRWWQQAKDVPFSMNPKTDRIWTGNSRVVSAKQDPRFGNGGYALGARSAQIKQRLMEKDLFDIEDFYAIQLDNEAVFLKRWHARLLEVLEQDAGVFQEDIVALNSWNNCACADSVGYTLVRKYRDALIDALFAPLETKLESQQLSLSLIERQIEPALWQLMMEQPPTWLPAGHESWNAFLKQVYLDMRDALMIEITGHADGSLQALKWGEVNQLKVQHPFSKQIPILGGILDMPPVAGFGDRFMPAVQGRTFGASQRLIVQPGDEVNGVLTLPGGQSGHPLSPFYREGFENYVNNAFTPLLPGTPIHQISFQPQTPIQ</sequence>
<evidence type="ECO:0000256" key="4">
    <source>
        <dbReference type="ARBA" id="ARBA00038735"/>
    </source>
</evidence>
<feature type="binding site" evidence="6">
    <location>
        <position position="328"/>
    </location>
    <ligand>
        <name>Ca(2+)</name>
        <dbReference type="ChEBI" id="CHEBI:29108"/>
    </ligand>
</feature>
<evidence type="ECO:0000256" key="1">
    <source>
        <dbReference type="ARBA" id="ARBA00006586"/>
    </source>
</evidence>
<gene>
    <name evidence="7" type="ORF">G5S52_04405</name>
</gene>
<dbReference type="PANTHER" id="PTHR34218">
    <property type="entry name" value="PEPTIDASE S45 PENICILLIN AMIDASE"/>
    <property type="match status" value="1"/>
</dbReference>
<evidence type="ECO:0000256" key="3">
    <source>
        <dbReference type="ARBA" id="ARBA00023145"/>
    </source>
</evidence>
<comment type="similarity">
    <text evidence="1">Belongs to the peptidase S45 family.</text>
</comment>
<dbReference type="Gene3D" id="2.30.120.10">
    <property type="match status" value="1"/>
</dbReference>
<dbReference type="InterPro" id="IPR002692">
    <property type="entry name" value="S45"/>
</dbReference>
<feature type="binding site" evidence="6">
    <location>
        <position position="440"/>
    </location>
    <ligand>
        <name>Ca(2+)</name>
        <dbReference type="ChEBI" id="CHEBI:29108"/>
    </ligand>
</feature>
<dbReference type="InterPro" id="IPR043146">
    <property type="entry name" value="Penicillin_amidase_N_B-knob"/>
</dbReference>
<name>A0A6M1RH36_9GAMM</name>
<dbReference type="InterPro" id="IPR014395">
    <property type="entry name" value="Pen/GL7ACA/AHL_acylase"/>
</dbReference>
<keyword evidence="6" id="KW-0106">Calcium</keyword>
<evidence type="ECO:0000256" key="6">
    <source>
        <dbReference type="PIRSR" id="PIRSR001227-2"/>
    </source>
</evidence>
<dbReference type="Gene3D" id="1.10.1400.10">
    <property type="match status" value="1"/>
</dbReference>
<dbReference type="InterPro" id="IPR029055">
    <property type="entry name" value="Ntn_hydrolases_N"/>
</dbReference>
<evidence type="ECO:0000256" key="5">
    <source>
        <dbReference type="PIRSR" id="PIRSR001227-1"/>
    </source>
</evidence>
<proteinExistence type="inferred from homology"/>
<dbReference type="PIRSF" id="PIRSF001227">
    <property type="entry name" value="Pen_acylase"/>
    <property type="match status" value="1"/>
</dbReference>
<reference evidence="7 8" key="1">
    <citation type="submission" date="2020-02" db="EMBL/GenBank/DDBJ databases">
        <title>The draft genome of Grimontia sedimenta sp. nov., isolated from benthic sediments near coral reefs south of Kuwait.</title>
        <authorList>
            <person name="Mahmoud H.M."/>
            <person name="Jose L."/>
            <person name="Eapen S."/>
        </authorList>
    </citation>
    <scope>NUCLEOTIDE SEQUENCE [LARGE SCALE GENOMIC DNA]</scope>
    <source>
        <strain evidence="7 8">S25</strain>
    </source>
</reference>
<evidence type="ECO:0000313" key="7">
    <source>
        <dbReference type="EMBL" id="NGN96918.1"/>
    </source>
</evidence>
<comment type="subunit">
    <text evidence="4">Heterodimer of an alpha subunit and a beta subunit processed from the same precursor.</text>
</comment>
<keyword evidence="6" id="KW-0479">Metal-binding</keyword>
<keyword evidence="8" id="KW-1185">Reference proteome</keyword>
<protein>
    <submittedName>
        <fullName evidence="7">Penicillin acylase family protein</fullName>
    </submittedName>
</protein>
<dbReference type="SUPFAM" id="SSF56235">
    <property type="entry name" value="N-terminal nucleophile aminohydrolases (Ntn hydrolases)"/>
    <property type="match status" value="1"/>
</dbReference>
<comment type="caution">
    <text evidence="7">The sequence shown here is derived from an EMBL/GenBank/DDBJ whole genome shotgun (WGS) entry which is preliminary data.</text>
</comment>
<dbReference type="GO" id="GO:0046872">
    <property type="term" value="F:metal ion binding"/>
    <property type="evidence" value="ECO:0007669"/>
    <property type="project" value="UniProtKB-KW"/>
</dbReference>
<dbReference type="Pfam" id="PF01804">
    <property type="entry name" value="Penicil_amidase"/>
    <property type="match status" value="1"/>
</dbReference>
<keyword evidence="3" id="KW-0865">Zymogen</keyword>
<feature type="binding site" evidence="6">
    <location>
        <position position="331"/>
    </location>
    <ligand>
        <name>Ca(2+)</name>
        <dbReference type="ChEBI" id="CHEBI:29108"/>
    </ligand>
</feature>
<evidence type="ECO:0000256" key="2">
    <source>
        <dbReference type="ARBA" id="ARBA00022801"/>
    </source>
</evidence>
<dbReference type="Gene3D" id="1.10.439.10">
    <property type="entry name" value="Penicillin Amidohydrolase, domain 1"/>
    <property type="match status" value="1"/>
</dbReference>
<feature type="active site" description="Nucleophile" evidence="5">
    <location>
        <position position="252"/>
    </location>
</feature>
<dbReference type="EMBL" id="JAALDL010000002">
    <property type="protein sequence ID" value="NGN96918.1"/>
    <property type="molecule type" value="Genomic_DNA"/>
</dbReference>
<comment type="cofactor">
    <cofactor evidence="6">
        <name>Ca(2+)</name>
        <dbReference type="ChEBI" id="CHEBI:29108"/>
    </cofactor>
    <text evidence="6">Binds 1 Ca(2+) ion per dimer.</text>
</comment>
<dbReference type="RefSeq" id="WP_165011953.1">
    <property type="nucleotide sequence ID" value="NZ_JAALDL010000002.1"/>
</dbReference>
<dbReference type="Gene3D" id="3.60.20.10">
    <property type="entry name" value="Glutamine Phosphoribosylpyrophosphate, subunit 1, domain 1"/>
    <property type="match status" value="1"/>
</dbReference>
<evidence type="ECO:0000313" key="8">
    <source>
        <dbReference type="Proteomes" id="UP000473008"/>
    </source>
</evidence>
<dbReference type="PANTHER" id="PTHR34218:SF4">
    <property type="entry name" value="ACYL-HOMOSERINE LACTONE ACYLASE QUIP"/>
    <property type="match status" value="1"/>
</dbReference>
<dbReference type="GO" id="GO:0016811">
    <property type="term" value="F:hydrolase activity, acting on carbon-nitrogen (but not peptide) bonds, in linear amides"/>
    <property type="evidence" value="ECO:0007669"/>
    <property type="project" value="InterPro"/>
</dbReference>
<keyword evidence="2" id="KW-0378">Hydrolase</keyword>
<dbReference type="CDD" id="cd03747">
    <property type="entry name" value="Ntn_PGA_like"/>
    <property type="match status" value="1"/>
</dbReference>
<dbReference type="Proteomes" id="UP000473008">
    <property type="component" value="Unassembled WGS sequence"/>
</dbReference>